<organism evidence="4 5">
    <name type="scientific">Algoriphagus namhaensis</name>
    <dbReference type="NCBI Taxonomy" id="915353"/>
    <lineage>
        <taxon>Bacteria</taxon>
        <taxon>Pseudomonadati</taxon>
        <taxon>Bacteroidota</taxon>
        <taxon>Cytophagia</taxon>
        <taxon>Cytophagales</taxon>
        <taxon>Cyclobacteriaceae</taxon>
        <taxon>Algoriphagus</taxon>
    </lineage>
</organism>
<evidence type="ECO:0000313" key="4">
    <source>
        <dbReference type="EMBL" id="MFC3881357.1"/>
    </source>
</evidence>
<dbReference type="Gene3D" id="3.40.50.150">
    <property type="entry name" value="Vaccinia Virus protein VP39"/>
    <property type="match status" value="1"/>
</dbReference>
<keyword evidence="2 4" id="KW-0808">Transferase</keyword>
<dbReference type="SUPFAM" id="SSF53335">
    <property type="entry name" value="S-adenosyl-L-methionine-dependent methyltransferases"/>
    <property type="match status" value="1"/>
</dbReference>
<dbReference type="PANTHER" id="PTHR43397:SF1">
    <property type="entry name" value="ERGOTHIONEINE BIOSYNTHESIS PROTEIN 1"/>
    <property type="match status" value="1"/>
</dbReference>
<dbReference type="EMBL" id="JBHRZS010000007">
    <property type="protein sequence ID" value="MFC3881357.1"/>
    <property type="molecule type" value="Genomic_DNA"/>
</dbReference>
<dbReference type="EC" id="2.1.1.44" evidence="4"/>
<dbReference type="Proteomes" id="UP001595805">
    <property type="component" value="Unassembled WGS sequence"/>
</dbReference>
<evidence type="ECO:0000313" key="5">
    <source>
        <dbReference type="Proteomes" id="UP001595805"/>
    </source>
</evidence>
<gene>
    <name evidence="4" type="primary">egtD</name>
    <name evidence="4" type="ORF">ACFOSV_14280</name>
</gene>
<dbReference type="InterPro" id="IPR017804">
    <property type="entry name" value="MeTrfase_EgtD-like"/>
</dbReference>
<dbReference type="RefSeq" id="WP_377906699.1">
    <property type="nucleotide sequence ID" value="NZ_JBHRZS010000007.1"/>
</dbReference>
<dbReference type="PANTHER" id="PTHR43397">
    <property type="entry name" value="ERGOTHIONEINE BIOSYNTHESIS PROTEIN 1"/>
    <property type="match status" value="1"/>
</dbReference>
<dbReference type="InterPro" id="IPR019257">
    <property type="entry name" value="MeTrfase_dom"/>
</dbReference>
<name>A0ABV8ATL4_9BACT</name>
<dbReference type="GO" id="GO:0032259">
    <property type="term" value="P:methylation"/>
    <property type="evidence" value="ECO:0007669"/>
    <property type="project" value="UniProtKB-KW"/>
</dbReference>
<dbReference type="Pfam" id="PF10017">
    <property type="entry name" value="Methyltransf_33"/>
    <property type="match status" value="1"/>
</dbReference>
<comment type="caution">
    <text evidence="4">The sequence shown here is derived from an EMBL/GenBank/DDBJ whole genome shotgun (WGS) entry which is preliminary data.</text>
</comment>
<dbReference type="InterPro" id="IPR029063">
    <property type="entry name" value="SAM-dependent_MTases_sf"/>
</dbReference>
<proteinExistence type="predicted"/>
<protein>
    <submittedName>
        <fullName evidence="4">L-histidine N(Alpha)-methyltransferase</fullName>
        <ecNumber evidence="4">2.1.1.44</ecNumber>
    </submittedName>
</protein>
<feature type="domain" description="Histidine-specific methyltransferase SAM-dependent" evidence="3">
    <location>
        <begin position="11"/>
        <end position="319"/>
    </location>
</feature>
<dbReference type="PIRSF" id="PIRSF018005">
    <property type="entry name" value="UCP018005"/>
    <property type="match status" value="1"/>
</dbReference>
<evidence type="ECO:0000256" key="2">
    <source>
        <dbReference type="ARBA" id="ARBA00022679"/>
    </source>
</evidence>
<evidence type="ECO:0000259" key="3">
    <source>
        <dbReference type="Pfam" id="PF10017"/>
    </source>
</evidence>
<evidence type="ECO:0000256" key="1">
    <source>
        <dbReference type="ARBA" id="ARBA00022603"/>
    </source>
</evidence>
<keyword evidence="1 4" id="KW-0489">Methyltransferase</keyword>
<dbReference type="GO" id="GO:0052706">
    <property type="term" value="F:L-histidine N(alpha)-methyltransferase activity"/>
    <property type="evidence" value="ECO:0007669"/>
    <property type="project" value="UniProtKB-EC"/>
</dbReference>
<dbReference type="InterPro" id="IPR051128">
    <property type="entry name" value="EgtD_Methyltrsf_superfamily"/>
</dbReference>
<keyword evidence="5" id="KW-1185">Reference proteome</keyword>
<accession>A0ABV8ATL4</accession>
<reference evidence="5" key="1">
    <citation type="journal article" date="2019" name="Int. J. Syst. Evol. Microbiol.">
        <title>The Global Catalogue of Microorganisms (GCM) 10K type strain sequencing project: providing services to taxonomists for standard genome sequencing and annotation.</title>
        <authorList>
            <consortium name="The Broad Institute Genomics Platform"/>
            <consortium name="The Broad Institute Genome Sequencing Center for Infectious Disease"/>
            <person name="Wu L."/>
            <person name="Ma J."/>
        </authorList>
    </citation>
    <scope>NUCLEOTIDE SEQUENCE [LARGE SCALE GENOMIC DNA]</scope>
    <source>
        <strain evidence="5">CCUG 60523</strain>
    </source>
</reference>
<dbReference type="NCBIfam" id="TIGR03438">
    <property type="entry name" value="egtD_ergothio"/>
    <property type="match status" value="1"/>
</dbReference>
<dbReference type="InterPro" id="IPR035094">
    <property type="entry name" value="EgtD"/>
</dbReference>
<sequence length="321" mass="36882">MSAKNLDLGNFAQDVLLGLSAEPKSLPSKYFYDAKGDKLFQQIMDMPEYYLTRKEFEILENQHAKILANILDFNRPFNLVELGAGDGLKTKILLRYLVEKGVSFEYFPIDFSGSVLVELKESLRQEMPDLKVSAIEDTYRGSLLKRQWANGNPTLILFLGGNIGNFPLEEAHDVLDHLRLGTERGDEVLLGFDLKKNPQTILDAYHDHAGITKEFNINLLRRMNRELGANFDLDQFMHWPSYNPVDGECRSHLVSMKAQNVFIESLNQSFKFDAFEPIFTEISKKYSISEIKKLAKRSGFKIKEAFADSEDYFADVLWERK</sequence>